<dbReference type="EMBL" id="AP019297">
    <property type="protein sequence ID" value="BBG95042.1"/>
    <property type="molecule type" value="Genomic_DNA"/>
</dbReference>
<dbReference type="SUPFAM" id="SSF53474">
    <property type="entry name" value="alpha/beta-Hydrolases"/>
    <property type="match status" value="1"/>
</dbReference>
<reference evidence="3" key="1">
    <citation type="journal article" date="2019" name="Science">
        <title>Mutation of a bHLH transcription factor allowed almond domestication.</title>
        <authorList>
            <person name="Sanchez-Perez R."/>
            <person name="Pavan S."/>
            <person name="Mazzeo R."/>
            <person name="Moldovan C."/>
            <person name="Aiese Cigliano R."/>
            <person name="Del Cueto J."/>
            <person name="Ricciardi F."/>
            <person name="Lotti C."/>
            <person name="Ricciardi L."/>
            <person name="Dicenta F."/>
            <person name="Lopez-Marques R.L."/>
            <person name="Lindberg Moller B."/>
        </authorList>
    </citation>
    <scope>NUCLEOTIDE SEQUENCE</scope>
</reference>
<dbReference type="InterPro" id="IPR029058">
    <property type="entry name" value="AB_hydrolase_fold"/>
</dbReference>
<dbReference type="InterPro" id="IPR000073">
    <property type="entry name" value="AB_hydrolase_1"/>
</dbReference>
<protein>
    <submittedName>
        <fullName evidence="3">Alpha/beta-Hydrolases superfamily protein</fullName>
    </submittedName>
</protein>
<dbReference type="AlphaFoldDB" id="A0A4Y1QT36"/>
<dbReference type="InterPro" id="IPR052370">
    <property type="entry name" value="Meta-cleavage_hydrolase"/>
</dbReference>
<dbReference type="PRINTS" id="PR00111">
    <property type="entry name" value="ABHYDROLASE"/>
</dbReference>
<evidence type="ECO:0000259" key="2">
    <source>
        <dbReference type="Pfam" id="PF00561"/>
    </source>
</evidence>
<name>A0A4Y1QT36_PRUDU</name>
<sequence>MRLKTSSYTLPPKQPLQNRKEEKTVHSLSWPSRYPHIILNNIPRIQFNPMLPYFLSPVSLYAIYVRRCFTASGLSQQTLQLDNETTLHFWGPNPKFSQATLKKPSLVLIHGFGPVAMWQWRNQVQFFSPRFNVYIPDLVFFGDSTTTSAERSEVFQAASVAKLMEKAGVERFSVIGTSYGGFVAYHVARMWPERVEKVVIASSGVNMRRGDNEKLLRRAKLEKIEHLMLPATAVQLQTLIGLAMSRRVDVIPRFLLNDFVQKLYSDKRKEKMELLKGLTLGRDDTPNLSPLPNKEVLIVWGDKDQIFPLEMATELKEYASWTQNKTGSDKEHIACTTS</sequence>
<evidence type="ECO:0000313" key="3">
    <source>
        <dbReference type="EMBL" id="BBG95042.1"/>
    </source>
</evidence>
<evidence type="ECO:0000256" key="1">
    <source>
        <dbReference type="SAM" id="MobiDB-lite"/>
    </source>
</evidence>
<feature type="region of interest" description="Disordered" evidence="1">
    <location>
        <begin position="1"/>
        <end position="23"/>
    </location>
</feature>
<feature type="domain" description="AB hydrolase-1" evidence="2">
    <location>
        <begin position="104"/>
        <end position="321"/>
    </location>
</feature>
<organism evidence="3">
    <name type="scientific">Prunus dulcis</name>
    <name type="common">Almond</name>
    <name type="synonym">Amygdalus dulcis</name>
    <dbReference type="NCBI Taxonomy" id="3755"/>
    <lineage>
        <taxon>Eukaryota</taxon>
        <taxon>Viridiplantae</taxon>
        <taxon>Streptophyta</taxon>
        <taxon>Embryophyta</taxon>
        <taxon>Tracheophyta</taxon>
        <taxon>Spermatophyta</taxon>
        <taxon>Magnoliopsida</taxon>
        <taxon>eudicotyledons</taxon>
        <taxon>Gunneridae</taxon>
        <taxon>Pentapetalae</taxon>
        <taxon>rosids</taxon>
        <taxon>fabids</taxon>
        <taxon>Rosales</taxon>
        <taxon>Rosaceae</taxon>
        <taxon>Amygdaloideae</taxon>
        <taxon>Amygdaleae</taxon>
        <taxon>Prunus</taxon>
    </lineage>
</organism>
<dbReference type="PANTHER" id="PTHR43139">
    <property type="entry name" value="SI:DKEY-122A22.2"/>
    <property type="match status" value="1"/>
</dbReference>
<dbReference type="GO" id="GO:0016787">
    <property type="term" value="F:hydrolase activity"/>
    <property type="evidence" value="ECO:0007669"/>
    <property type="project" value="UniProtKB-KW"/>
</dbReference>
<dbReference type="Gene3D" id="3.40.50.1820">
    <property type="entry name" value="alpha/beta hydrolase"/>
    <property type="match status" value="1"/>
</dbReference>
<dbReference type="Pfam" id="PF00561">
    <property type="entry name" value="Abhydrolase_1"/>
    <property type="match status" value="1"/>
</dbReference>
<accession>A0A4Y1QT36</accession>
<dbReference type="PANTHER" id="PTHR43139:SF52">
    <property type="entry name" value="SI:DKEY-122A22.2"/>
    <property type="match status" value="1"/>
</dbReference>
<proteinExistence type="predicted"/>
<gene>
    <name evidence="3" type="ORF">Prudu_003482</name>
</gene>
<keyword evidence="3" id="KW-0378">Hydrolase</keyword>